<evidence type="ECO:0000313" key="2">
    <source>
        <dbReference type="Proteomes" id="UP001054945"/>
    </source>
</evidence>
<organism evidence="1 2">
    <name type="scientific">Caerostris extrusa</name>
    <name type="common">Bark spider</name>
    <name type="synonym">Caerostris bankana</name>
    <dbReference type="NCBI Taxonomy" id="172846"/>
    <lineage>
        <taxon>Eukaryota</taxon>
        <taxon>Metazoa</taxon>
        <taxon>Ecdysozoa</taxon>
        <taxon>Arthropoda</taxon>
        <taxon>Chelicerata</taxon>
        <taxon>Arachnida</taxon>
        <taxon>Araneae</taxon>
        <taxon>Araneomorphae</taxon>
        <taxon>Entelegynae</taxon>
        <taxon>Araneoidea</taxon>
        <taxon>Araneidae</taxon>
        <taxon>Caerostris</taxon>
    </lineage>
</organism>
<sequence>MPSNSSGMNRCWIAGVVPEKSRQGSGASSRSRSICQILTDSSIYGLLPTFAANVPKPYSIPGRTATQLIRSLDSGCTQGSKLPPRTGENTDEVWSTLLTAGDKRDRGRIPQPQAAPTAHPVLTPTTRTSSSVLIGKTVCTEGSLLSTFALAEGIWIRNLSCLWESF</sequence>
<reference evidence="1 2" key="1">
    <citation type="submission" date="2021-06" db="EMBL/GenBank/DDBJ databases">
        <title>Caerostris extrusa draft genome.</title>
        <authorList>
            <person name="Kono N."/>
            <person name="Arakawa K."/>
        </authorList>
    </citation>
    <scope>NUCLEOTIDE SEQUENCE [LARGE SCALE GENOMIC DNA]</scope>
</reference>
<dbReference type="AlphaFoldDB" id="A0AAV4WE75"/>
<keyword evidence="2" id="KW-1185">Reference proteome</keyword>
<dbReference type="Proteomes" id="UP001054945">
    <property type="component" value="Unassembled WGS sequence"/>
</dbReference>
<proteinExistence type="predicted"/>
<accession>A0AAV4WE75</accession>
<evidence type="ECO:0000313" key="1">
    <source>
        <dbReference type="EMBL" id="GIY80159.1"/>
    </source>
</evidence>
<dbReference type="EMBL" id="BPLR01015975">
    <property type="protein sequence ID" value="GIY80159.1"/>
    <property type="molecule type" value="Genomic_DNA"/>
</dbReference>
<name>A0AAV4WE75_CAEEX</name>
<comment type="caution">
    <text evidence="1">The sequence shown here is derived from an EMBL/GenBank/DDBJ whole genome shotgun (WGS) entry which is preliminary data.</text>
</comment>
<protein>
    <submittedName>
        <fullName evidence="1">Uncharacterized protein</fullName>
    </submittedName>
</protein>
<gene>
    <name evidence="1" type="ORF">CEXT_282711</name>
</gene>